<dbReference type="Proteomes" id="UP000001695">
    <property type="component" value="Chromosome"/>
</dbReference>
<dbReference type="GO" id="GO:0030288">
    <property type="term" value="C:outer membrane-bounded periplasmic space"/>
    <property type="evidence" value="ECO:0007669"/>
    <property type="project" value="TreeGrafter"/>
</dbReference>
<dbReference type="RefSeq" id="WP_012385169.1">
    <property type="nucleotide sequence ID" value="NC_010581.1"/>
</dbReference>
<dbReference type="EMBL" id="CP001016">
    <property type="protein sequence ID" value="ACB95814.1"/>
    <property type="molecule type" value="Genomic_DNA"/>
</dbReference>
<dbReference type="Gene3D" id="3.10.105.10">
    <property type="entry name" value="Dipeptide-binding Protein, Domain 3"/>
    <property type="match status" value="1"/>
</dbReference>
<comment type="subcellular location">
    <subcellularLocation>
        <location evidence="1">Periplasm</location>
    </subcellularLocation>
</comment>
<name>B2IGQ3_BEII9</name>
<dbReference type="PANTHER" id="PTHR30290:SF64">
    <property type="entry name" value="ABC TRANSPORTER PERIPLASMIC BINDING PROTEIN"/>
    <property type="match status" value="1"/>
</dbReference>
<dbReference type="OrthoDB" id="9803988at2"/>
<dbReference type="SUPFAM" id="SSF53850">
    <property type="entry name" value="Periplasmic binding protein-like II"/>
    <property type="match status" value="1"/>
</dbReference>
<evidence type="ECO:0000259" key="5">
    <source>
        <dbReference type="Pfam" id="PF00496"/>
    </source>
</evidence>
<dbReference type="Pfam" id="PF00496">
    <property type="entry name" value="SBP_bac_5"/>
    <property type="match status" value="1"/>
</dbReference>
<keyword evidence="3 4" id="KW-0732">Signal</keyword>
<dbReference type="CDD" id="cd08497">
    <property type="entry name" value="MbnE-like"/>
    <property type="match status" value="1"/>
</dbReference>
<evidence type="ECO:0000256" key="4">
    <source>
        <dbReference type="SAM" id="SignalP"/>
    </source>
</evidence>
<dbReference type="PIRSF" id="PIRSF002741">
    <property type="entry name" value="MppA"/>
    <property type="match status" value="1"/>
</dbReference>
<feature type="domain" description="Solute-binding protein family 5" evidence="5">
    <location>
        <begin position="107"/>
        <end position="515"/>
    </location>
</feature>
<evidence type="ECO:0000256" key="2">
    <source>
        <dbReference type="ARBA" id="ARBA00005695"/>
    </source>
</evidence>
<reference evidence="7" key="1">
    <citation type="submission" date="2008-03" db="EMBL/GenBank/DDBJ databases">
        <title>Complete sequence of chromosome of Beijerinckia indica subsp. indica ATCC 9039.</title>
        <authorList>
            <consortium name="US DOE Joint Genome Institute"/>
            <person name="Copeland A."/>
            <person name="Lucas S."/>
            <person name="Lapidus A."/>
            <person name="Glavina del Rio T."/>
            <person name="Dalin E."/>
            <person name="Tice H."/>
            <person name="Bruce D."/>
            <person name="Goodwin L."/>
            <person name="Pitluck S."/>
            <person name="LaButti K."/>
            <person name="Schmutz J."/>
            <person name="Larimer F."/>
            <person name="Land M."/>
            <person name="Hauser L."/>
            <person name="Kyrpides N."/>
            <person name="Mikhailova N."/>
            <person name="Dunfield P.F."/>
            <person name="Dedysh S.N."/>
            <person name="Liesack W."/>
            <person name="Saw J.H."/>
            <person name="Alam M."/>
            <person name="Chen Y."/>
            <person name="Murrell J.C."/>
            <person name="Richardson P."/>
        </authorList>
    </citation>
    <scope>NUCLEOTIDE SEQUENCE [LARGE SCALE GENOMIC DNA]</scope>
    <source>
        <strain evidence="7">ATCC 9039 / DSM 1715 / NCIMB 8712</strain>
    </source>
</reference>
<gene>
    <name evidence="6" type="ordered locus">Bind_2194</name>
</gene>
<comment type="similarity">
    <text evidence="2">Belongs to the bacterial solute-binding protein 5 family.</text>
</comment>
<protein>
    <submittedName>
        <fullName evidence="6">Extracellular solute-binding protein family 5</fullName>
    </submittedName>
</protein>
<reference evidence="6 7" key="2">
    <citation type="journal article" date="2010" name="J. Bacteriol.">
        <title>Complete genome sequence of Beijerinckia indica subsp. indica.</title>
        <authorList>
            <person name="Tamas I."/>
            <person name="Dedysh S.N."/>
            <person name="Liesack W."/>
            <person name="Stott M.B."/>
            <person name="Alam M."/>
            <person name="Murrell J.C."/>
            <person name="Dunfield P.F."/>
        </authorList>
    </citation>
    <scope>NUCLEOTIDE SEQUENCE [LARGE SCALE GENOMIC DNA]</scope>
    <source>
        <strain evidence="7">ATCC 9039 / DSM 1715 / NCIMB 8712</strain>
    </source>
</reference>
<dbReference type="GO" id="GO:0042884">
    <property type="term" value="P:microcin transport"/>
    <property type="evidence" value="ECO:0007669"/>
    <property type="project" value="TreeGrafter"/>
</dbReference>
<dbReference type="Gene3D" id="3.40.190.10">
    <property type="entry name" value="Periplasmic binding protein-like II"/>
    <property type="match status" value="1"/>
</dbReference>
<dbReference type="GO" id="GO:0043190">
    <property type="term" value="C:ATP-binding cassette (ABC) transporter complex"/>
    <property type="evidence" value="ECO:0007669"/>
    <property type="project" value="InterPro"/>
</dbReference>
<dbReference type="STRING" id="395963.Bind_2194"/>
<dbReference type="InterPro" id="IPR030678">
    <property type="entry name" value="Peptide/Ni-bd"/>
</dbReference>
<feature type="signal peptide" evidence="4">
    <location>
        <begin position="1"/>
        <end position="23"/>
    </location>
</feature>
<evidence type="ECO:0000256" key="1">
    <source>
        <dbReference type="ARBA" id="ARBA00004418"/>
    </source>
</evidence>
<dbReference type="KEGG" id="bid:Bind_2194"/>
<dbReference type="eggNOG" id="COG4166">
    <property type="taxonomic scope" value="Bacteria"/>
</dbReference>
<dbReference type="InterPro" id="IPR000914">
    <property type="entry name" value="SBP_5_dom"/>
</dbReference>
<dbReference type="InterPro" id="IPR039424">
    <property type="entry name" value="SBP_5"/>
</dbReference>
<feature type="chain" id="PRO_5002778946" evidence="4">
    <location>
        <begin position="24"/>
        <end position="606"/>
    </location>
</feature>
<evidence type="ECO:0000313" key="6">
    <source>
        <dbReference type="EMBL" id="ACB95814.1"/>
    </source>
</evidence>
<sequence length="606" mass="67821">MPCSCFKPVFLLLLLWQTSFGFASLGRAAEAAHAIAMHGEPALSADFPHFPYANPNASQGGTLRLGFQGTFDSLNPFNLKAGSTAQGLNGNIFEPLMTRSLDEPFTLYGLIAESIETDDSREFVIFHLNPKAHFSDGTPITADDVLFSFNLLKTHGRPQHRVSYGMVKSATAPDPLTVRYDLNSGQDREMPLMLALMPVLPKHLVNPATFDEATLNPPTGSGPYILTEVKPGERLILHRDPHYWAADLSTRRGLFNFETITIDYFRDANSLFEAFRAGLIDFREETSPARWMKAYDFPALTEGRIFKEALPIGGPKGMEGFVFNLRRPLFTDIKVREALASLFDFEWINTNLYGGLYRRTQSFFDESELASTGRPASEAERRLLAPFPGAVREDILEGRWHPPQTDGSGQDRTQPRHALGLLHEAGYDLKDGLLSKEGKPLSFEIMVTDRNRERLALDYARSLTRIGVDAHVRLVDEVQYQRRRQKFDFDMMIGSWIASASPGNEQRSRWGSKSADQEASFNLAGVKSPAVDAMINHLLAARTHDDFVTAVRAYDRVLLSGFYVVPLFHSPTQWIAGTTRLGRPDVLPRYGAPSGSATLETWWMRP</sequence>
<dbReference type="AlphaFoldDB" id="B2IGQ3"/>
<keyword evidence="7" id="KW-1185">Reference proteome</keyword>
<proteinExistence type="inferred from homology"/>
<evidence type="ECO:0000313" key="7">
    <source>
        <dbReference type="Proteomes" id="UP000001695"/>
    </source>
</evidence>
<dbReference type="GO" id="GO:1904680">
    <property type="term" value="F:peptide transmembrane transporter activity"/>
    <property type="evidence" value="ECO:0007669"/>
    <property type="project" value="TreeGrafter"/>
</dbReference>
<organism evidence="6 7">
    <name type="scientific">Beijerinckia indica subsp. indica (strain ATCC 9039 / DSM 1715 / NCIMB 8712)</name>
    <dbReference type="NCBI Taxonomy" id="395963"/>
    <lineage>
        <taxon>Bacteria</taxon>
        <taxon>Pseudomonadati</taxon>
        <taxon>Pseudomonadota</taxon>
        <taxon>Alphaproteobacteria</taxon>
        <taxon>Hyphomicrobiales</taxon>
        <taxon>Beijerinckiaceae</taxon>
        <taxon>Beijerinckia</taxon>
    </lineage>
</organism>
<dbReference type="GO" id="GO:0015833">
    <property type="term" value="P:peptide transport"/>
    <property type="evidence" value="ECO:0007669"/>
    <property type="project" value="TreeGrafter"/>
</dbReference>
<evidence type="ECO:0000256" key="3">
    <source>
        <dbReference type="ARBA" id="ARBA00022729"/>
    </source>
</evidence>
<accession>B2IGQ3</accession>
<dbReference type="PANTHER" id="PTHR30290">
    <property type="entry name" value="PERIPLASMIC BINDING COMPONENT OF ABC TRANSPORTER"/>
    <property type="match status" value="1"/>
</dbReference>
<dbReference type="HOGENOM" id="CLU_023171_0_0_5"/>